<dbReference type="InterPro" id="IPR011006">
    <property type="entry name" value="CheY-like_superfamily"/>
</dbReference>
<accession>A0A318ULE8</accession>
<dbReference type="InterPro" id="IPR001789">
    <property type="entry name" value="Sig_transdc_resp-reg_receiver"/>
</dbReference>
<evidence type="ECO:0000259" key="3">
    <source>
        <dbReference type="PROSITE" id="PS50930"/>
    </source>
</evidence>
<dbReference type="SMART" id="SM00448">
    <property type="entry name" value="REC"/>
    <property type="match status" value="1"/>
</dbReference>
<reference evidence="4 5" key="1">
    <citation type="submission" date="2018-06" db="EMBL/GenBank/DDBJ databases">
        <title>Genomic Encyclopedia of Archaeal and Bacterial Type Strains, Phase II (KMG-II): from individual species to whole genera.</title>
        <authorList>
            <person name="Goeker M."/>
        </authorList>
    </citation>
    <scope>NUCLEOTIDE SEQUENCE [LARGE SCALE GENOMIC DNA]</scope>
    <source>
        <strain evidence="4 5">DSM 27372</strain>
    </source>
</reference>
<dbReference type="Pfam" id="PF04397">
    <property type="entry name" value="LytTR"/>
    <property type="match status" value="1"/>
</dbReference>
<dbReference type="GO" id="GO:0003677">
    <property type="term" value="F:DNA binding"/>
    <property type="evidence" value="ECO:0007669"/>
    <property type="project" value="InterPro"/>
</dbReference>
<dbReference type="InterPro" id="IPR046947">
    <property type="entry name" value="LytR-like"/>
</dbReference>
<dbReference type="PANTHER" id="PTHR37299">
    <property type="entry name" value="TRANSCRIPTIONAL REGULATOR-RELATED"/>
    <property type="match status" value="1"/>
</dbReference>
<dbReference type="RefSeq" id="WP_110827337.1">
    <property type="nucleotide sequence ID" value="NZ_QKLU01000001.1"/>
</dbReference>
<proteinExistence type="predicted"/>
<dbReference type="GO" id="GO:0000156">
    <property type="term" value="F:phosphorelay response regulator activity"/>
    <property type="evidence" value="ECO:0007669"/>
    <property type="project" value="InterPro"/>
</dbReference>
<organism evidence="4 5">
    <name type="scientific">Pedobacter nutrimenti</name>
    <dbReference type="NCBI Taxonomy" id="1241337"/>
    <lineage>
        <taxon>Bacteria</taxon>
        <taxon>Pseudomonadati</taxon>
        <taxon>Bacteroidota</taxon>
        <taxon>Sphingobacteriia</taxon>
        <taxon>Sphingobacteriales</taxon>
        <taxon>Sphingobacteriaceae</taxon>
        <taxon>Pedobacter</taxon>
    </lineage>
</organism>
<gene>
    <name evidence="4" type="ORF">B0O44_101757</name>
</gene>
<dbReference type="InterPro" id="IPR007492">
    <property type="entry name" value="LytTR_DNA-bd_dom"/>
</dbReference>
<dbReference type="PANTHER" id="PTHR37299:SF1">
    <property type="entry name" value="STAGE 0 SPORULATION PROTEIN A HOMOLOG"/>
    <property type="match status" value="1"/>
</dbReference>
<dbReference type="Gene3D" id="3.40.50.2300">
    <property type="match status" value="1"/>
</dbReference>
<name>A0A318ULE8_9SPHI</name>
<feature type="domain" description="HTH LytTR-type" evidence="3">
    <location>
        <begin position="137"/>
        <end position="211"/>
    </location>
</feature>
<dbReference type="PROSITE" id="PS50930">
    <property type="entry name" value="HTH_LYTTR"/>
    <property type="match status" value="1"/>
</dbReference>
<dbReference type="SUPFAM" id="SSF52172">
    <property type="entry name" value="CheY-like"/>
    <property type="match status" value="1"/>
</dbReference>
<dbReference type="Pfam" id="PF00072">
    <property type="entry name" value="Response_reg"/>
    <property type="match status" value="1"/>
</dbReference>
<dbReference type="SMART" id="SM00850">
    <property type="entry name" value="LytTR"/>
    <property type="match status" value="1"/>
</dbReference>
<evidence type="ECO:0000313" key="4">
    <source>
        <dbReference type="EMBL" id="PYF77276.1"/>
    </source>
</evidence>
<evidence type="ECO:0000256" key="1">
    <source>
        <dbReference type="PROSITE-ProRule" id="PRU00169"/>
    </source>
</evidence>
<feature type="domain" description="Response regulatory" evidence="2">
    <location>
        <begin position="2"/>
        <end position="113"/>
    </location>
</feature>
<dbReference type="Gene3D" id="2.40.50.1020">
    <property type="entry name" value="LytTr DNA-binding domain"/>
    <property type="match status" value="1"/>
</dbReference>
<dbReference type="PROSITE" id="PS50110">
    <property type="entry name" value="RESPONSE_REGULATORY"/>
    <property type="match status" value="1"/>
</dbReference>
<feature type="modified residue" description="4-aspartylphosphate" evidence="1">
    <location>
        <position position="53"/>
    </location>
</feature>
<dbReference type="EMBL" id="QKLU01000001">
    <property type="protein sequence ID" value="PYF77276.1"/>
    <property type="molecule type" value="Genomic_DNA"/>
</dbReference>
<dbReference type="Proteomes" id="UP000248198">
    <property type="component" value="Unassembled WGS sequence"/>
</dbReference>
<keyword evidence="5" id="KW-1185">Reference proteome</keyword>
<protein>
    <submittedName>
        <fullName evidence="4">LytTR family two component transcriptional regulator</fullName>
    </submittedName>
</protein>
<keyword evidence="1" id="KW-0597">Phosphoprotein</keyword>
<sequence>MNCIVIDDEPLAREKLKFLIGQDVSLNLCGCFGSPALVQEFLEINAIELVFLDIQMPGYNGLDFARILGPDVMIIFTTAYSEYATESYTVHAIDYLLKPIHPDRFGQAVLRAKKNAELLSMQKTQLQQMLGTPTDHIFVKHEKRFHKLIFADCLYIEGLKDYSLVYLKTQRLIVNMNLKALHEQLPADLFVRISKSYVVNVSHISSADHQDVRIGEQQLMIGNAYRANLFSTIIRVLPQKK</sequence>
<dbReference type="OrthoDB" id="9787344at2"/>
<dbReference type="AlphaFoldDB" id="A0A318ULE8"/>
<evidence type="ECO:0000313" key="5">
    <source>
        <dbReference type="Proteomes" id="UP000248198"/>
    </source>
</evidence>
<evidence type="ECO:0000259" key="2">
    <source>
        <dbReference type="PROSITE" id="PS50110"/>
    </source>
</evidence>
<comment type="caution">
    <text evidence="4">The sequence shown here is derived from an EMBL/GenBank/DDBJ whole genome shotgun (WGS) entry which is preliminary data.</text>
</comment>